<feature type="domain" description="Putative Na+/H+ antiporter N-terminal" evidence="8">
    <location>
        <begin position="3"/>
        <end position="88"/>
    </location>
</feature>
<dbReference type="OrthoDB" id="9772446at2"/>
<dbReference type="EMBL" id="UHDK01000001">
    <property type="protein sequence ID" value="SUM32265.1"/>
    <property type="molecule type" value="Genomic_DNA"/>
</dbReference>
<evidence type="ECO:0000313" key="11">
    <source>
        <dbReference type="Proteomes" id="UP000255277"/>
    </source>
</evidence>
<protein>
    <submittedName>
        <fullName evidence="10">Permease</fullName>
    </submittedName>
    <submittedName>
        <fullName evidence="9">Sodium:proton antiporter</fullName>
    </submittedName>
</protein>
<dbReference type="GO" id="GO:0005886">
    <property type="term" value="C:plasma membrane"/>
    <property type="evidence" value="ECO:0007669"/>
    <property type="project" value="UniProtKB-SubCell"/>
</dbReference>
<dbReference type="GeneID" id="93845742"/>
<keyword evidence="3 6" id="KW-0812">Transmembrane</keyword>
<feature type="transmembrane region" description="Helical" evidence="6">
    <location>
        <begin position="59"/>
        <end position="78"/>
    </location>
</feature>
<accession>A0A0D0QUE6</accession>
<dbReference type="InterPro" id="IPR018461">
    <property type="entry name" value="Na/H_Antiport_NhaC-like_C"/>
</dbReference>
<proteinExistence type="predicted"/>
<dbReference type="Pfam" id="PF13726">
    <property type="entry name" value="Na_H_antiport_2"/>
    <property type="match status" value="1"/>
</dbReference>
<evidence type="ECO:0000256" key="3">
    <source>
        <dbReference type="ARBA" id="ARBA00022692"/>
    </source>
</evidence>
<evidence type="ECO:0000256" key="4">
    <source>
        <dbReference type="ARBA" id="ARBA00022989"/>
    </source>
</evidence>
<evidence type="ECO:0000259" key="7">
    <source>
        <dbReference type="Pfam" id="PF03553"/>
    </source>
</evidence>
<feature type="transmembrane region" description="Helical" evidence="6">
    <location>
        <begin position="7"/>
        <end position="39"/>
    </location>
</feature>
<feature type="transmembrane region" description="Helical" evidence="6">
    <location>
        <begin position="287"/>
        <end position="308"/>
    </location>
</feature>
<feature type="transmembrane region" description="Helical" evidence="6">
    <location>
        <begin position="191"/>
        <end position="213"/>
    </location>
</feature>
<dbReference type="PANTHER" id="PTHR37821">
    <property type="entry name" value="AMINO ACID TRANSPORTER YUIF-RELATED"/>
    <property type="match status" value="1"/>
</dbReference>
<feature type="transmembrane region" description="Helical" evidence="6">
    <location>
        <begin position="99"/>
        <end position="116"/>
    </location>
</feature>
<feature type="transmembrane region" description="Helical" evidence="6">
    <location>
        <begin position="122"/>
        <end position="141"/>
    </location>
</feature>
<feature type="transmembrane region" description="Helical" evidence="6">
    <location>
        <begin position="330"/>
        <end position="361"/>
    </location>
</feature>
<dbReference type="InterPro" id="IPR032813">
    <property type="entry name" value="Na_H_antiport_N"/>
</dbReference>
<name>A0A0D0QUE6_STAGA</name>
<feature type="transmembrane region" description="Helical" evidence="6">
    <location>
        <begin position="148"/>
        <end position="171"/>
    </location>
</feature>
<dbReference type="Pfam" id="PF03553">
    <property type="entry name" value="Na_H_antiporter"/>
    <property type="match status" value="1"/>
</dbReference>
<feature type="transmembrane region" description="Helical" evidence="6">
    <location>
        <begin position="233"/>
        <end position="251"/>
    </location>
</feature>
<evidence type="ECO:0000256" key="5">
    <source>
        <dbReference type="ARBA" id="ARBA00023136"/>
    </source>
</evidence>
<keyword evidence="5 6" id="KW-0472">Membrane</keyword>
<dbReference type="EMBL" id="BKAX01000001">
    <property type="protein sequence ID" value="GEQ04666.1"/>
    <property type="molecule type" value="Genomic_DNA"/>
</dbReference>
<evidence type="ECO:0000256" key="1">
    <source>
        <dbReference type="ARBA" id="ARBA00004651"/>
    </source>
</evidence>
<dbReference type="RefSeq" id="WP_042739770.1">
    <property type="nucleotide sequence ID" value="NZ_BKAX01000001.1"/>
</dbReference>
<dbReference type="Proteomes" id="UP000321057">
    <property type="component" value="Unassembled WGS sequence"/>
</dbReference>
<reference evidence="10 11" key="1">
    <citation type="submission" date="2018-06" db="EMBL/GenBank/DDBJ databases">
        <authorList>
            <consortium name="Pathogen Informatics"/>
            <person name="Doyle S."/>
        </authorList>
    </citation>
    <scope>NUCLEOTIDE SEQUENCE [LARGE SCALE GENOMIC DNA]</scope>
    <source>
        <strain evidence="10 11">NCTC12195</strain>
    </source>
</reference>
<sequence length="438" mass="47269">MINAVVIAVVLMIILCLCRLNVVISLFVSALVGGLVAGMSIPEIVSVFGKNIVDGAEVALSYALLGGFAALISYSGITDYLVNKIINSIHAENSKMSRVKVKVIIIIALLVLSIMSQNLIPVHIAFIPIVIPPLISLFNDLKIDRRQIGIIIGFGLCWPYVLLPFGFGQIFHQIIDNGFTKAHHPIEMSMIWKAMIIPSLGYIVGLILGVFYYRKPREYNDRNEDRNNETIELKPYVLVVTIVSIIATFVVQTLTDSMIFGALAGVLIFFVSRAFKWTELDKNFVEGIKIMSFIGVVILSANGFAGVMNETGDITKLVHSLSGVTGDNKLISIIVMYIIGLIVTLGIGSSFATIPIIATLFIPLGESLGLDTMALIALIGTASALGDSGSPASDSTLGPTAGLDVDGQHDHIRDTCIPNFIFYNIPLIIFGTIAAMVL</sequence>
<reference evidence="9 12" key="2">
    <citation type="submission" date="2019-07" db="EMBL/GenBank/DDBJ databases">
        <title>Whole genome shotgun sequence of Staphylococcus gallinarum NBRC 109767.</title>
        <authorList>
            <person name="Hosoyama A."/>
            <person name="Uohara A."/>
            <person name="Ohji S."/>
            <person name="Ichikawa N."/>
        </authorList>
    </citation>
    <scope>NUCLEOTIDE SEQUENCE [LARGE SCALE GENOMIC DNA]</scope>
    <source>
        <strain evidence="9 12">NBRC 109767</strain>
    </source>
</reference>
<keyword evidence="12" id="KW-1185">Reference proteome</keyword>
<organism evidence="10 11">
    <name type="scientific">Staphylococcus gallinarum</name>
    <dbReference type="NCBI Taxonomy" id="1293"/>
    <lineage>
        <taxon>Bacteria</taxon>
        <taxon>Bacillati</taxon>
        <taxon>Bacillota</taxon>
        <taxon>Bacilli</taxon>
        <taxon>Bacillales</taxon>
        <taxon>Staphylococcaceae</taxon>
        <taxon>Staphylococcus</taxon>
    </lineage>
</organism>
<evidence type="ECO:0000256" key="2">
    <source>
        <dbReference type="ARBA" id="ARBA00022475"/>
    </source>
</evidence>
<dbReference type="PANTHER" id="PTHR37821:SF1">
    <property type="entry name" value="AMINO ACID TRANSPORTER YUIF-RELATED"/>
    <property type="match status" value="1"/>
</dbReference>
<keyword evidence="4 6" id="KW-1133">Transmembrane helix</keyword>
<feature type="domain" description="Na+/H+ antiporter NhaC-like C-terminal" evidence="7">
    <location>
        <begin position="152"/>
        <end position="431"/>
    </location>
</feature>
<comment type="subcellular location">
    <subcellularLocation>
        <location evidence="1">Cell membrane</location>
        <topology evidence="1">Multi-pass membrane protein</topology>
    </subcellularLocation>
</comment>
<gene>
    <name evidence="10" type="ORF">NCTC12195_01707</name>
    <name evidence="9" type="ORF">SGA02_04940</name>
</gene>
<dbReference type="Proteomes" id="UP000255277">
    <property type="component" value="Unassembled WGS sequence"/>
</dbReference>
<evidence type="ECO:0000313" key="12">
    <source>
        <dbReference type="Proteomes" id="UP000321057"/>
    </source>
</evidence>
<dbReference type="STRING" id="1293.SH09_11395"/>
<evidence type="ECO:0000313" key="10">
    <source>
        <dbReference type="EMBL" id="SUM32265.1"/>
    </source>
</evidence>
<keyword evidence="2" id="KW-1003">Cell membrane</keyword>
<evidence type="ECO:0000259" key="8">
    <source>
        <dbReference type="Pfam" id="PF13726"/>
    </source>
</evidence>
<dbReference type="AlphaFoldDB" id="A0A0D0QUE6"/>
<feature type="transmembrane region" description="Helical" evidence="6">
    <location>
        <begin position="420"/>
        <end position="437"/>
    </location>
</feature>
<evidence type="ECO:0000256" key="6">
    <source>
        <dbReference type="SAM" id="Phobius"/>
    </source>
</evidence>
<evidence type="ECO:0000313" key="9">
    <source>
        <dbReference type="EMBL" id="GEQ04666.1"/>
    </source>
</evidence>
<feature type="transmembrane region" description="Helical" evidence="6">
    <location>
        <begin position="257"/>
        <end position="275"/>
    </location>
</feature>
<dbReference type="InterPro" id="IPR052576">
    <property type="entry name" value="AA_Transporter-Related"/>
</dbReference>